<keyword evidence="6" id="KW-0808">Transferase</keyword>
<dbReference type="InterPro" id="IPR003151">
    <property type="entry name" value="PIK-rel_kinase_FAT"/>
</dbReference>
<dbReference type="SMART" id="SM01343">
    <property type="entry name" value="FATC"/>
    <property type="match status" value="1"/>
</dbReference>
<dbReference type="InterPro" id="IPR018936">
    <property type="entry name" value="PI3/4_kinase_CS"/>
</dbReference>
<evidence type="ECO:0000256" key="5">
    <source>
        <dbReference type="ARBA" id="ARBA00022527"/>
    </source>
</evidence>
<dbReference type="GO" id="GO:0005634">
    <property type="term" value="C:nucleus"/>
    <property type="evidence" value="ECO:0007669"/>
    <property type="project" value="UniProtKB-SubCell"/>
</dbReference>
<dbReference type="InterPro" id="IPR003152">
    <property type="entry name" value="FATC_dom"/>
</dbReference>
<comment type="catalytic activity">
    <reaction evidence="18">
        <text>L-threonyl-[protein] + ATP = O-phospho-L-threonyl-[protein] + ADP + H(+)</text>
        <dbReference type="Rhea" id="RHEA:46608"/>
        <dbReference type="Rhea" id="RHEA-COMP:11060"/>
        <dbReference type="Rhea" id="RHEA-COMP:11605"/>
        <dbReference type="ChEBI" id="CHEBI:15378"/>
        <dbReference type="ChEBI" id="CHEBI:30013"/>
        <dbReference type="ChEBI" id="CHEBI:30616"/>
        <dbReference type="ChEBI" id="CHEBI:61977"/>
        <dbReference type="ChEBI" id="CHEBI:456216"/>
        <dbReference type="EC" id="2.7.11.1"/>
    </reaction>
</comment>
<dbReference type="OrthoDB" id="381190at2759"/>
<evidence type="ECO:0000256" key="15">
    <source>
        <dbReference type="ARBA" id="ARBA00029679"/>
    </source>
</evidence>
<evidence type="ECO:0000256" key="11">
    <source>
        <dbReference type="ARBA" id="ARBA00022853"/>
    </source>
</evidence>
<dbReference type="Pfam" id="PF00454">
    <property type="entry name" value="PI3_PI4_kinase"/>
    <property type="match status" value="1"/>
</dbReference>
<dbReference type="GO" id="GO:0000077">
    <property type="term" value="P:DNA damage checkpoint signaling"/>
    <property type="evidence" value="ECO:0007669"/>
    <property type="project" value="TreeGrafter"/>
</dbReference>
<dbReference type="GO" id="GO:0005694">
    <property type="term" value="C:chromosome"/>
    <property type="evidence" value="ECO:0007669"/>
    <property type="project" value="TreeGrafter"/>
</dbReference>
<dbReference type="EMBL" id="LT635757">
    <property type="protein sequence ID" value="SGZ50960.1"/>
    <property type="molecule type" value="Genomic_DNA"/>
</dbReference>
<dbReference type="InterPro" id="IPR000403">
    <property type="entry name" value="PI3/4_kinase_cat_dom"/>
</dbReference>
<dbReference type="InterPro" id="IPR014009">
    <property type="entry name" value="PIK_FAT"/>
</dbReference>
<evidence type="ECO:0000256" key="13">
    <source>
        <dbReference type="ARBA" id="ARBA00023242"/>
    </source>
</evidence>
<dbReference type="InterPro" id="IPR036940">
    <property type="entry name" value="PI3/4_kinase_cat_sf"/>
</dbReference>
<dbReference type="PROSITE" id="PS51189">
    <property type="entry name" value="FAT"/>
    <property type="match status" value="1"/>
</dbReference>
<dbReference type="PANTHER" id="PTHR11139">
    <property type="entry name" value="ATAXIA TELANGIECTASIA MUTATED ATM -RELATED"/>
    <property type="match status" value="1"/>
</dbReference>
<dbReference type="PROSITE" id="PS51190">
    <property type="entry name" value="FATC"/>
    <property type="match status" value="1"/>
</dbReference>
<dbReference type="SUPFAM" id="SSF48371">
    <property type="entry name" value="ARM repeat"/>
    <property type="match status" value="1"/>
</dbReference>
<dbReference type="STRING" id="45354.A0A1L0D4P5"/>
<comment type="catalytic activity">
    <reaction evidence="19">
        <text>L-seryl-[protein] + ATP = O-phospho-L-seryl-[protein] + ADP + H(+)</text>
        <dbReference type="Rhea" id="RHEA:17989"/>
        <dbReference type="Rhea" id="RHEA-COMP:9863"/>
        <dbReference type="Rhea" id="RHEA-COMP:11604"/>
        <dbReference type="ChEBI" id="CHEBI:15378"/>
        <dbReference type="ChEBI" id="CHEBI:29999"/>
        <dbReference type="ChEBI" id="CHEBI:30616"/>
        <dbReference type="ChEBI" id="CHEBI:83421"/>
        <dbReference type="ChEBI" id="CHEBI:456216"/>
        <dbReference type="EC" id="2.7.11.1"/>
    </reaction>
</comment>
<keyword evidence="7" id="KW-0547">Nucleotide-binding</keyword>
<dbReference type="InterPro" id="IPR056802">
    <property type="entry name" value="ATR-like_M-HEAT"/>
</dbReference>
<evidence type="ECO:0000256" key="14">
    <source>
        <dbReference type="ARBA" id="ARBA00023254"/>
    </source>
</evidence>
<evidence type="ECO:0000256" key="2">
    <source>
        <dbReference type="ARBA" id="ARBA00010769"/>
    </source>
</evidence>
<dbReference type="GO" id="GO:0005524">
    <property type="term" value="F:ATP binding"/>
    <property type="evidence" value="ECO:0007669"/>
    <property type="project" value="UniProtKB-KW"/>
</dbReference>
<organism evidence="23 24">
    <name type="scientific">Sungouiella intermedia</name>
    <dbReference type="NCBI Taxonomy" id="45354"/>
    <lineage>
        <taxon>Eukaryota</taxon>
        <taxon>Fungi</taxon>
        <taxon>Dikarya</taxon>
        <taxon>Ascomycota</taxon>
        <taxon>Saccharomycotina</taxon>
        <taxon>Pichiomycetes</taxon>
        <taxon>Metschnikowiaceae</taxon>
        <taxon>Sungouiella</taxon>
    </lineage>
</organism>
<feature type="domain" description="PI3K/PI4K catalytic" evidence="20">
    <location>
        <begin position="2040"/>
        <end position="2359"/>
    </location>
</feature>
<evidence type="ECO:0000259" key="21">
    <source>
        <dbReference type="PROSITE" id="PS51189"/>
    </source>
</evidence>
<keyword evidence="12" id="KW-0234">DNA repair</keyword>
<dbReference type="SMART" id="SM00146">
    <property type="entry name" value="PI3Kc"/>
    <property type="match status" value="1"/>
</dbReference>
<evidence type="ECO:0000256" key="7">
    <source>
        <dbReference type="ARBA" id="ARBA00022741"/>
    </source>
</evidence>
<feature type="domain" description="FATC" evidence="22">
    <location>
        <begin position="2343"/>
        <end position="2375"/>
    </location>
</feature>
<name>A0A1L0D4P5_9ASCO</name>
<reference evidence="23 24" key="1">
    <citation type="submission" date="2016-10" db="EMBL/GenBank/DDBJ databases">
        <authorList>
            <person name="de Groot N.N."/>
        </authorList>
    </citation>
    <scope>NUCLEOTIDE SEQUENCE [LARGE SCALE GENOMIC DNA]</scope>
    <source>
        <strain evidence="23 24">CBS 141442</strain>
    </source>
</reference>
<dbReference type="GO" id="GO:0051321">
    <property type="term" value="P:meiotic cell cycle"/>
    <property type="evidence" value="ECO:0007669"/>
    <property type="project" value="UniProtKB-KW"/>
</dbReference>
<dbReference type="PROSITE" id="PS50290">
    <property type="entry name" value="PI3_4_KINASE_3"/>
    <property type="match status" value="1"/>
</dbReference>
<dbReference type="InterPro" id="IPR012993">
    <property type="entry name" value="UME"/>
</dbReference>
<keyword evidence="5" id="KW-0723">Serine/threonine-protein kinase</keyword>
<dbReference type="GO" id="GO:0006281">
    <property type="term" value="P:DNA repair"/>
    <property type="evidence" value="ECO:0007669"/>
    <property type="project" value="UniProtKB-KW"/>
</dbReference>
<dbReference type="Gene3D" id="3.30.1010.10">
    <property type="entry name" value="Phosphatidylinositol 3-kinase Catalytic Subunit, Chain A, domain 4"/>
    <property type="match status" value="1"/>
</dbReference>
<feature type="domain" description="FAT" evidence="21">
    <location>
        <begin position="1400"/>
        <end position="1934"/>
    </location>
</feature>
<keyword evidence="9" id="KW-0418">Kinase</keyword>
<evidence type="ECO:0000256" key="1">
    <source>
        <dbReference type="ARBA" id="ARBA00004123"/>
    </source>
</evidence>
<gene>
    <name evidence="23" type="ORF">SAMEA4029010_CIC11G00000001879</name>
</gene>
<evidence type="ECO:0000313" key="23">
    <source>
        <dbReference type="EMBL" id="SGZ50960.1"/>
    </source>
</evidence>
<dbReference type="GO" id="GO:0004674">
    <property type="term" value="F:protein serine/threonine kinase activity"/>
    <property type="evidence" value="ECO:0007669"/>
    <property type="project" value="UniProtKB-KW"/>
</dbReference>
<comment type="subcellular location">
    <subcellularLocation>
        <location evidence="1">Nucleus</location>
    </subcellularLocation>
</comment>
<dbReference type="SUPFAM" id="SSF56112">
    <property type="entry name" value="Protein kinase-like (PK-like)"/>
    <property type="match status" value="1"/>
</dbReference>
<dbReference type="Pfam" id="PF25385">
    <property type="entry name" value="HEAT_MEC1_N"/>
    <property type="match status" value="1"/>
</dbReference>
<sequence length="2375" mass="272374">MAPYHNITTAELSQFLDDVAKNVSHDEDTDFKKLLLYLFGFTNVKLLELTTNPLPENVALTARLFDCIDMVLTSKKHLLNTLVTSDELKAVLDGSTVVAILPTSTSSPSTMIYEWSVHFACSWLPKFPESLEITNLVKSFLMALVNNITVHLHAFRYKKHLRTILVDLVEANVAKLFEYMPLISLKDDFATVYAPLLASGVHLFTVVNDYDITHKLALHDVGTALRFDAIARKLEFIFSSTHLDTLLTDAADPKLKLVDNLRSVLLLNMTYNLLLDSNTKWSQIDLLLRWIHAHFESFKASPRRSLMKSYNRATCSCIMKIYTMCRDKSLLANFYNSFQMHGFLVGQPLDANDPPGSVYPPSILKVLNVLHFQLSILINPDEAQAAAEKYSLASAAFADKEHNWLRELILNQLPGTVTNTLKFIVLSKFLFQQYRSQKRLEKKDISEISQWLDYVMDVIYRDGKSPGTRVFESRMTFYTFITALQYVPCIINEDFDFESGTCTKCDKHAAKNIYLEVSAKRKQINEQFEANVLYTEIVCGFILRQKMKELNEDPLLASNFLLMLCNLFLTFRPSKTENDPCLQFVLQCLSGSKNRDVRILASRVLPLFIIRDFDETLEVIFRHIFQSVSIINYRGENGRIYLAESSLLALSELAVVSEGEWLCVIFFKLIDAFGESNEQHVNLAHNCVLYVAAAKSVTPYKLLSPFLPSMAERIIRNPRMFSRLTELLRISKKYFLNNTRDYTTPRLLEYYQHDFIQEIADASNMDKAKLMAKTLPRIMATYLCKDERIDMGYIMNVLRNASPSYQNVTITELIDVGEVLWYILLQMQFDEKGRLLNEKRIFAAIIYVAKVHWANRAKYQGTVEGRPDKDSFDYVKYVLGDHVLELVRRFSENVHHVKGIKPYLEKVGSLKAMQFLISRDIDAASSALGQISTCLQASLENKSLEIPAIECWNVLVQNLKTRHLVSLFDISISLIFQKFASFQHKSKLIATEILNKLFLELRDYNKYALYYFSVPFIKDLDKYFFLEPSVINSMRPKSKLSYFPEFARRLQTNNKYVVHQALDDLLNFTNKYQESCQREEFRDTANEECLSVLMRNLLDISVQFKTKTPAISTKCAKAIASIGALDSNRFNFKTIKSQIIILHDFHDYNENSEFLCNFIKEKVIKNFWASNDPFKQLFSAYSMQEFLKVMGLKESILGPESQGYLSKVWNSFSDIDKSTLTPLLTSKYMAPNPRYEPIEYPIYRLGMRYDKWLVDFTVNLVRRPFPHPPRKSDPGYKRTVIFETCSMLIRDEEISISQHILKYVALSHIVNGDEKAKADILNEFLSILNTSGSLASSSERIENLKLCFQAVFEVIDYFNEWVSAATQKLSDTHLSKTDLSYLKRNKSYVQAFLKEIPMELIAVTSSECDSYERTILYLEKCYRDGKVEKNNKLDNLSIVSTLQSVYSNIDDFDALDGVLKKFSTSNLAEKLDTFQYNENWSIAQESFQVLSKIGGDSERVEYNTKLLKSLADHALYDKVLSTLESKYNNGTISQMPIAWATVGLRAAIASGESEQIRKWQMISGSVGRAQDVESVVNSKFSEALLSIDGNQHNFDDYVEQIYELIGQSLSLSMSSSFSRNSNLMTLLHVVFDTSLIASALGEVDPNLQTELELVLKERLANTDLSFDNQWRILSVHRVANTLTKNNAKISEILLKGSEIARRSDRFDIATKSIMNAMVLNDQLANVEYAHLLWDEGKQTEAIKTLSENLPKRASSNVRKGATTQLQYALWLDESSHSSSATIIAEYTKAFKFDPTWEKPYFELGKYYSKVMESRNDTSGTYEQEIVRFYLKALGLGPTYIFEALPKFITVWLDFAQRPNKSRDAERRLNQIVQDIQSYRLSIPVYVWYTSITQLLSRITHKHPPSAEMMLQIIELLVRTYPKHSLWYVLSHLKSKDLNRREKVTKILHNVQSDRALSASIINAKELFEILEKLASHKIKKLVNKRWFLNTDFGIEDLTKRYDSLVIPVKSNLEIRLPAGRHTNKANLAFPKSASITFDGFNAEVNVFHSLQKPKQITIRGTDIRPYRLMVKRDDTRKDAKVFEFTNMINRLLSANADARKRNLVIENYSVIPLAEDMGVIEFVQDVATMKSVIHHQQVKTGHVINERKLFEKLADCQKGVKALKDPESLNTLVDFFEKLCEQTPPVLHQWFIDQFSDPAVWYLARKGYTTTAAVMSIVGYVVGLGDRHCENILFFKKNGKALHIDFDCLFDKGATLPTPEIVPFRLTQNMVDAMGITGIEGTFRITCEVTAQLVRENEASLMNILETLIYDPLLDWKTQDNPQDHLRKVRRKIRGLLDEKEGLPMNVHGQVDVLIQEAISTENLSQMYGGWAPYV</sequence>
<dbReference type="SMART" id="SM00802">
    <property type="entry name" value="UME"/>
    <property type="match status" value="1"/>
</dbReference>
<evidence type="ECO:0000256" key="9">
    <source>
        <dbReference type="ARBA" id="ARBA00022777"/>
    </source>
</evidence>
<evidence type="ECO:0000256" key="6">
    <source>
        <dbReference type="ARBA" id="ARBA00022679"/>
    </source>
</evidence>
<evidence type="ECO:0000256" key="4">
    <source>
        <dbReference type="ARBA" id="ARBA00021345"/>
    </source>
</evidence>
<evidence type="ECO:0000256" key="3">
    <source>
        <dbReference type="ARBA" id="ARBA00012513"/>
    </source>
</evidence>
<evidence type="ECO:0000256" key="16">
    <source>
        <dbReference type="ARBA" id="ARBA00030459"/>
    </source>
</evidence>
<evidence type="ECO:0000259" key="22">
    <source>
        <dbReference type="PROSITE" id="PS51190"/>
    </source>
</evidence>
<dbReference type="Pfam" id="PF25030">
    <property type="entry name" value="M-HEAT_ATR"/>
    <property type="match status" value="1"/>
</dbReference>
<keyword evidence="8" id="KW-0227">DNA damage</keyword>
<dbReference type="GO" id="GO:0006325">
    <property type="term" value="P:chromatin organization"/>
    <property type="evidence" value="ECO:0007669"/>
    <property type="project" value="UniProtKB-KW"/>
</dbReference>
<comment type="similarity">
    <text evidence="2">Belongs to the PI3/PI4-kinase family. ATM subfamily.</text>
</comment>
<dbReference type="PANTHER" id="PTHR11139:SF125">
    <property type="entry name" value="SERINE_THREONINE-PROTEIN KINASE MEC1"/>
    <property type="match status" value="1"/>
</dbReference>
<dbReference type="FunFam" id="1.10.1070.11:FF:000033">
    <property type="entry name" value="Serine/threonine-protein kinase MEC1"/>
    <property type="match status" value="1"/>
</dbReference>
<keyword evidence="10" id="KW-0067">ATP-binding</keyword>
<accession>A0A1L0D4P5</accession>
<evidence type="ECO:0000256" key="19">
    <source>
        <dbReference type="ARBA" id="ARBA00048679"/>
    </source>
</evidence>
<dbReference type="Pfam" id="PF23593">
    <property type="entry name" value="HEAT_ATR"/>
    <property type="match status" value="1"/>
</dbReference>
<dbReference type="CDD" id="cd00892">
    <property type="entry name" value="PIKKc_ATR"/>
    <property type="match status" value="1"/>
</dbReference>
<evidence type="ECO:0000256" key="10">
    <source>
        <dbReference type="ARBA" id="ARBA00022840"/>
    </source>
</evidence>
<keyword evidence="11" id="KW-0156">Chromatin regulator</keyword>
<dbReference type="EC" id="2.7.11.1" evidence="3"/>
<dbReference type="InterPro" id="IPR057564">
    <property type="entry name" value="HEAT_ATR"/>
</dbReference>
<dbReference type="Pfam" id="PF02260">
    <property type="entry name" value="FATC"/>
    <property type="match status" value="1"/>
</dbReference>
<evidence type="ECO:0000256" key="18">
    <source>
        <dbReference type="ARBA" id="ARBA00047899"/>
    </source>
</evidence>
<dbReference type="Pfam" id="PF02259">
    <property type="entry name" value="FAT"/>
    <property type="match status" value="1"/>
</dbReference>
<evidence type="ECO:0000259" key="20">
    <source>
        <dbReference type="PROSITE" id="PS50290"/>
    </source>
</evidence>
<dbReference type="InterPro" id="IPR011009">
    <property type="entry name" value="Kinase-like_dom_sf"/>
</dbReference>
<keyword evidence="13" id="KW-0539">Nucleus</keyword>
<evidence type="ECO:0000256" key="17">
    <source>
        <dbReference type="ARBA" id="ARBA00033001"/>
    </source>
</evidence>
<evidence type="ECO:0000313" key="24">
    <source>
        <dbReference type="Proteomes" id="UP000182334"/>
    </source>
</evidence>
<keyword evidence="14" id="KW-0469">Meiosis</keyword>
<dbReference type="Pfam" id="PF08064">
    <property type="entry name" value="UME"/>
    <property type="match status" value="1"/>
</dbReference>
<proteinExistence type="inferred from homology"/>
<keyword evidence="24" id="KW-1185">Reference proteome</keyword>
<evidence type="ECO:0000256" key="8">
    <source>
        <dbReference type="ARBA" id="ARBA00022763"/>
    </source>
</evidence>
<protein>
    <recommendedName>
        <fullName evidence="4">Serine/threonine-protein kinase MEC1</fullName>
        <ecNumber evidence="3">2.7.11.1</ecNumber>
    </recommendedName>
    <alternativeName>
        <fullName evidence="17">ATR homolog</fullName>
    </alternativeName>
    <alternativeName>
        <fullName evidence="16">DNA-damage checkpoint kinase MEC1</fullName>
    </alternativeName>
    <alternativeName>
        <fullName evidence="15">Mitosis entry checkpoint protein 1</fullName>
    </alternativeName>
</protein>
<dbReference type="InterPro" id="IPR058681">
    <property type="entry name" value="HEAT_MEC1_N"/>
</dbReference>
<dbReference type="PROSITE" id="PS00916">
    <property type="entry name" value="PI3_4_KINASE_2"/>
    <property type="match status" value="1"/>
</dbReference>
<dbReference type="InterPro" id="IPR050517">
    <property type="entry name" value="DDR_Repair_Kinase"/>
</dbReference>
<dbReference type="GO" id="GO:0000723">
    <property type="term" value="P:telomere maintenance"/>
    <property type="evidence" value="ECO:0007669"/>
    <property type="project" value="TreeGrafter"/>
</dbReference>
<dbReference type="Proteomes" id="UP000182334">
    <property type="component" value="Chromosome II"/>
</dbReference>
<dbReference type="Gene3D" id="1.10.1070.11">
    <property type="entry name" value="Phosphatidylinositol 3-/4-kinase, catalytic domain"/>
    <property type="match status" value="1"/>
</dbReference>
<dbReference type="InterPro" id="IPR016024">
    <property type="entry name" value="ARM-type_fold"/>
</dbReference>
<evidence type="ECO:0000256" key="12">
    <source>
        <dbReference type="ARBA" id="ARBA00023204"/>
    </source>
</evidence>